<protein>
    <recommendedName>
        <fullName evidence="2">Metallo-beta-lactamase domain-containing protein</fullName>
    </recommendedName>
</protein>
<dbReference type="EMBL" id="UOFH01000208">
    <property type="protein sequence ID" value="VAW62158.1"/>
    <property type="molecule type" value="Genomic_DNA"/>
</dbReference>
<dbReference type="InterPro" id="IPR044094">
    <property type="entry name" value="AtsA-like_MBL-fold"/>
</dbReference>
<dbReference type="InterPro" id="IPR001279">
    <property type="entry name" value="Metallo-B-lactamas"/>
</dbReference>
<dbReference type="CDD" id="cd07719">
    <property type="entry name" value="arylsulfatase_AtsA-like_MBL-fold"/>
    <property type="match status" value="1"/>
</dbReference>
<dbReference type="GO" id="GO:0042781">
    <property type="term" value="F:3'-tRNA processing endoribonuclease activity"/>
    <property type="evidence" value="ECO:0007669"/>
    <property type="project" value="TreeGrafter"/>
</dbReference>
<feature type="domain" description="Metallo-beta-lactamase" evidence="2">
    <location>
        <begin position="82"/>
        <end position="294"/>
    </location>
</feature>
<dbReference type="AlphaFoldDB" id="A0A3B0X1Q0"/>
<evidence type="ECO:0000313" key="3">
    <source>
        <dbReference type="EMBL" id="VAW62158.1"/>
    </source>
</evidence>
<dbReference type="Gene3D" id="3.60.15.10">
    <property type="entry name" value="Ribonuclease Z/Hydroxyacylglutathione hydrolase-like"/>
    <property type="match status" value="1"/>
</dbReference>
<proteinExistence type="predicted"/>
<accession>A0A3B0X1Q0</accession>
<name>A0A3B0X1Q0_9ZZZZ</name>
<organism evidence="3">
    <name type="scientific">hydrothermal vent metagenome</name>
    <dbReference type="NCBI Taxonomy" id="652676"/>
    <lineage>
        <taxon>unclassified sequences</taxon>
        <taxon>metagenomes</taxon>
        <taxon>ecological metagenomes</taxon>
    </lineage>
</organism>
<sequence length="328" mass="36336">MKIETQPFLIYNEHIMKKIIQHTLFLLSFLSLYTSVNAATNNISNQRHCAHIKLQILGEGGPEINDGLASSSYLVWINNKARVLVDAGGGSSFNFEKSAANFNDLQAILLSHLHVDHSAEIPVYLKAGYFSGRKNNLPLFGPAQGGNFPSTEAFINALISDRQSSAYPYLADNLYQQASTDFLIIPQSIHAEKKPWQKKITDDLLIKAINVNHGSIPALAWRVESKQCSITFSGDMNGSSGNLQKLAKNTNILVAHNAIAQQAFSVAKELHMTPLMIGKIAQQAKVKKLVLSHFMLRSINKKQETKAFIRKSYSGEIIEAQALMMIEL</sequence>
<dbReference type="PANTHER" id="PTHR46018:SF2">
    <property type="entry name" value="ZINC PHOSPHODIESTERASE ELAC PROTEIN 1"/>
    <property type="match status" value="1"/>
</dbReference>
<dbReference type="PANTHER" id="PTHR46018">
    <property type="entry name" value="ZINC PHOSPHODIESTERASE ELAC PROTEIN 1"/>
    <property type="match status" value="1"/>
</dbReference>
<dbReference type="Pfam" id="PF12706">
    <property type="entry name" value="Lactamase_B_2"/>
    <property type="match status" value="1"/>
</dbReference>
<dbReference type="SUPFAM" id="SSF56281">
    <property type="entry name" value="Metallo-hydrolase/oxidoreductase"/>
    <property type="match status" value="1"/>
</dbReference>
<gene>
    <name evidence="3" type="ORF">MNBD_GAMMA08-1611</name>
</gene>
<reference evidence="3" key="1">
    <citation type="submission" date="2018-06" db="EMBL/GenBank/DDBJ databases">
        <authorList>
            <person name="Zhirakovskaya E."/>
        </authorList>
    </citation>
    <scope>NUCLEOTIDE SEQUENCE</scope>
</reference>
<evidence type="ECO:0000256" key="1">
    <source>
        <dbReference type="ARBA" id="ARBA00022801"/>
    </source>
</evidence>
<keyword evidence="1" id="KW-0378">Hydrolase</keyword>
<dbReference type="InterPro" id="IPR036866">
    <property type="entry name" value="RibonucZ/Hydroxyglut_hydro"/>
</dbReference>
<evidence type="ECO:0000259" key="2">
    <source>
        <dbReference type="Pfam" id="PF12706"/>
    </source>
</evidence>